<dbReference type="InterPro" id="IPR000043">
    <property type="entry name" value="Adenosylhomocysteinase-like"/>
</dbReference>
<comment type="caution">
    <text evidence="3">The sequence shown here is derived from an EMBL/GenBank/DDBJ whole genome shotgun (WGS) entry which is preliminary data.</text>
</comment>
<dbReference type="PANTHER" id="PTHR23420">
    <property type="entry name" value="ADENOSYLHOMOCYSTEINASE"/>
    <property type="match status" value="1"/>
</dbReference>
<dbReference type="SMART" id="SM00997">
    <property type="entry name" value="AdoHcyase_NAD"/>
    <property type="match status" value="1"/>
</dbReference>
<dbReference type="InterPro" id="IPR015878">
    <property type="entry name" value="Ado_hCys_hydrolase_NAD-bd"/>
</dbReference>
<dbReference type="EMBL" id="FXTT01000011">
    <property type="protein sequence ID" value="SMP37251.1"/>
    <property type="molecule type" value="Genomic_DNA"/>
</dbReference>
<protein>
    <submittedName>
        <fullName evidence="3">S-adenosyl-L-homocysteine hydrolase, NAD binding domain</fullName>
    </submittedName>
</protein>
<dbReference type="GO" id="GO:0016787">
    <property type="term" value="F:hydrolase activity"/>
    <property type="evidence" value="ECO:0007669"/>
    <property type="project" value="UniProtKB-KW"/>
</dbReference>
<organism evidence="3 4">
    <name type="scientific">Roseibium denhamense</name>
    <dbReference type="NCBI Taxonomy" id="76305"/>
    <lineage>
        <taxon>Bacteria</taxon>
        <taxon>Pseudomonadati</taxon>
        <taxon>Pseudomonadota</taxon>
        <taxon>Alphaproteobacteria</taxon>
        <taxon>Hyphomicrobiales</taxon>
        <taxon>Stappiaceae</taxon>
        <taxon>Roseibium</taxon>
    </lineage>
</organism>
<sequence length="397" mass="43908">MLQVSTEHLTPMPPSFCRADYLPALVERLNIPHSRKHRFILVGHLFDDTMRMVEAVRPVMPFDAIVGVPYSSGNPITRRKWQSIYGPAVHCPETEASFRDTLKNVLRDSLEKCRAEGQKLIIQEVSGYVLELLHQQFAPDLHLVEGVVEITKQGVWRAARPDLKVPVLHCAESELKRFEARRSGEAIVRSLDGLARDLGIGLAGRHATVFGAGWIGTGAAETLKRIDAIPFLVDTDPLRVAEARLCGFQADLVPTDLERSDLVIGATGQMSIPTAIIDRLRDGCILASGSSRCVEIDVGYLEKHPSEEIHSCIRVYDLPAQSGHTSRRIGLVNKGFPANFIPGSASVPDEIMELVLGELIVLMARLVETPYAPGLHAIDRDSEALCARLWIDQRNRI</sequence>
<evidence type="ECO:0000313" key="3">
    <source>
        <dbReference type="EMBL" id="SMP37251.1"/>
    </source>
</evidence>
<accession>A0ABY1PPT2</accession>
<proteinExistence type="inferred from homology"/>
<dbReference type="InterPro" id="IPR036291">
    <property type="entry name" value="NAD(P)-bd_dom_sf"/>
</dbReference>
<evidence type="ECO:0000256" key="1">
    <source>
        <dbReference type="ARBA" id="ARBA00007122"/>
    </source>
</evidence>
<keyword evidence="3" id="KW-0378">Hydrolase</keyword>
<keyword evidence="4" id="KW-1185">Reference proteome</keyword>
<dbReference type="PANTHER" id="PTHR23420:SF0">
    <property type="entry name" value="ADENOSYLHOMOCYSTEINASE"/>
    <property type="match status" value="1"/>
</dbReference>
<name>A0ABY1PPT2_9HYPH</name>
<evidence type="ECO:0000259" key="2">
    <source>
        <dbReference type="SMART" id="SM00997"/>
    </source>
</evidence>
<dbReference type="RefSeq" id="WP_208996834.1">
    <property type="nucleotide sequence ID" value="NZ_BAAAEA010000008.1"/>
</dbReference>
<comment type="similarity">
    <text evidence="1">Belongs to the adenosylhomocysteinase family.</text>
</comment>
<evidence type="ECO:0000313" key="4">
    <source>
        <dbReference type="Proteomes" id="UP001157914"/>
    </source>
</evidence>
<gene>
    <name evidence="3" type="ORF">SAMN06265374_0037</name>
</gene>
<feature type="domain" description="S-adenosyl-L-homocysteine hydrolase NAD binding" evidence="2">
    <location>
        <begin position="184"/>
        <end position="345"/>
    </location>
</feature>
<dbReference type="Proteomes" id="UP001157914">
    <property type="component" value="Unassembled WGS sequence"/>
</dbReference>
<dbReference type="SUPFAM" id="SSF51735">
    <property type="entry name" value="NAD(P)-binding Rossmann-fold domains"/>
    <property type="match status" value="1"/>
</dbReference>
<dbReference type="Gene3D" id="3.40.50.720">
    <property type="entry name" value="NAD(P)-binding Rossmann-like Domain"/>
    <property type="match status" value="1"/>
</dbReference>
<dbReference type="Pfam" id="PF00670">
    <property type="entry name" value="AdoHcyase_NAD"/>
    <property type="match status" value="1"/>
</dbReference>
<reference evidence="3 4" key="1">
    <citation type="submission" date="2017-05" db="EMBL/GenBank/DDBJ databases">
        <authorList>
            <person name="Varghese N."/>
            <person name="Submissions S."/>
        </authorList>
    </citation>
    <scope>NUCLEOTIDE SEQUENCE [LARGE SCALE GENOMIC DNA]</scope>
    <source>
        <strain evidence="3 4">DSM 15949</strain>
    </source>
</reference>